<evidence type="ECO:0000313" key="2">
    <source>
        <dbReference type="Proteomes" id="UP000077255"/>
    </source>
</evidence>
<dbReference type="KEGG" id="dtx:ATSB10_33040"/>
<dbReference type="AlphaFoldDB" id="A0A160N543"/>
<evidence type="ECO:0000313" key="1">
    <source>
        <dbReference type="EMBL" id="AND70758.1"/>
    </source>
</evidence>
<organism evidence="1 2">
    <name type="scientific">Dyella thiooxydans</name>
    <dbReference type="NCBI Taxonomy" id="445710"/>
    <lineage>
        <taxon>Bacteria</taxon>
        <taxon>Pseudomonadati</taxon>
        <taxon>Pseudomonadota</taxon>
        <taxon>Gammaproteobacteria</taxon>
        <taxon>Lysobacterales</taxon>
        <taxon>Rhodanobacteraceae</taxon>
        <taxon>Dyella</taxon>
    </lineage>
</organism>
<gene>
    <name evidence="1" type="ORF">ATSB10_33040</name>
</gene>
<dbReference type="Proteomes" id="UP000077255">
    <property type="component" value="Chromosome"/>
</dbReference>
<name>A0A160N543_9GAMM</name>
<dbReference type="STRING" id="445710.ATSB10_33040"/>
<reference evidence="1 2" key="1">
    <citation type="submission" date="2016-02" db="EMBL/GenBank/DDBJ databases">
        <title>Complete genome sequencing and analysis of ATSB10, Dyella thiooxydans isolated from rhizosphere soil of sunflower (Helianthus annuus L.).</title>
        <authorList>
            <person name="Lee Y."/>
            <person name="Hwangbo K."/>
            <person name="Chung H."/>
            <person name="Yoo J."/>
            <person name="Kim K.Y."/>
            <person name="Sa T.M."/>
            <person name="Um Y."/>
            <person name="Madhaiyan M."/>
        </authorList>
    </citation>
    <scope>NUCLEOTIDE SEQUENCE [LARGE SCALE GENOMIC DNA]</scope>
    <source>
        <strain evidence="1 2">ATSB10</strain>
    </source>
</reference>
<sequence>MIRKVNQDSSQSLVVLDTASGSKQAACHVLPNLGFIQKNPMFNSLLRTIPQNLAVKFAGPIATYHVTNCNPDHTFGLKFCQTSPTYAAHVKLA</sequence>
<dbReference type="PATRIC" id="fig|445710.3.peg.3305"/>
<keyword evidence="2" id="KW-1185">Reference proteome</keyword>
<dbReference type="EMBL" id="CP014841">
    <property type="protein sequence ID" value="AND70758.1"/>
    <property type="molecule type" value="Genomic_DNA"/>
</dbReference>
<proteinExistence type="predicted"/>
<protein>
    <submittedName>
        <fullName evidence="1">Uncharacterized protein</fullName>
    </submittedName>
</protein>
<accession>A0A160N543</accession>